<dbReference type="InterPro" id="IPR011006">
    <property type="entry name" value="CheY-like_superfamily"/>
</dbReference>
<feature type="domain" description="Response regulatory" evidence="3">
    <location>
        <begin position="4"/>
        <end position="121"/>
    </location>
</feature>
<dbReference type="PANTHER" id="PTHR44591:SF22">
    <property type="entry name" value="CHEY SUBFAMILY"/>
    <property type="match status" value="1"/>
</dbReference>
<reference evidence="4 5" key="1">
    <citation type="journal article" date="2020" name="ISME J.">
        <title>Comparative genomics reveals insights into cyanobacterial evolution and habitat adaptation.</title>
        <authorList>
            <person name="Chen M.Y."/>
            <person name="Teng W.K."/>
            <person name="Zhao L."/>
            <person name="Hu C.X."/>
            <person name="Zhou Y.K."/>
            <person name="Han B.P."/>
            <person name="Song L.R."/>
            <person name="Shu W.S."/>
        </authorList>
    </citation>
    <scope>NUCLEOTIDE SEQUENCE [LARGE SCALE GENOMIC DNA]</scope>
    <source>
        <strain evidence="4 5">FACHB-391</strain>
    </source>
</reference>
<keyword evidence="1 2" id="KW-0597">Phosphoprotein</keyword>
<dbReference type="SMART" id="SM00448">
    <property type="entry name" value="REC"/>
    <property type="match status" value="1"/>
</dbReference>
<dbReference type="Gene3D" id="3.40.50.2300">
    <property type="match status" value="1"/>
</dbReference>
<proteinExistence type="predicted"/>
<dbReference type="PROSITE" id="PS50110">
    <property type="entry name" value="RESPONSE_REGULATORY"/>
    <property type="match status" value="1"/>
</dbReference>
<dbReference type="EMBL" id="JACJTE010000064">
    <property type="protein sequence ID" value="MBD2564962.1"/>
    <property type="molecule type" value="Genomic_DNA"/>
</dbReference>
<feature type="modified residue" description="4-aspartylphosphate" evidence="2">
    <location>
        <position position="54"/>
    </location>
</feature>
<organism evidence="4 5">
    <name type="scientific">Nostoc linckia FACHB-391</name>
    <dbReference type="NCBI Taxonomy" id="2692906"/>
    <lineage>
        <taxon>Bacteria</taxon>
        <taxon>Bacillati</taxon>
        <taxon>Cyanobacteriota</taxon>
        <taxon>Cyanophyceae</taxon>
        <taxon>Nostocales</taxon>
        <taxon>Nostocaceae</taxon>
        <taxon>Nostoc</taxon>
    </lineage>
</organism>
<evidence type="ECO:0000259" key="3">
    <source>
        <dbReference type="PROSITE" id="PS50110"/>
    </source>
</evidence>
<comment type="caution">
    <text evidence="4">The sequence shown here is derived from an EMBL/GenBank/DDBJ whole genome shotgun (WGS) entry which is preliminary data.</text>
</comment>
<evidence type="ECO:0000313" key="4">
    <source>
        <dbReference type="EMBL" id="MBD2564962.1"/>
    </source>
</evidence>
<dbReference type="PANTHER" id="PTHR44591">
    <property type="entry name" value="STRESS RESPONSE REGULATOR PROTEIN 1"/>
    <property type="match status" value="1"/>
</dbReference>
<name>A0ABR8F5E8_NOSLI</name>
<evidence type="ECO:0000256" key="2">
    <source>
        <dbReference type="PROSITE-ProRule" id="PRU00169"/>
    </source>
</evidence>
<evidence type="ECO:0000313" key="5">
    <source>
        <dbReference type="Proteomes" id="UP000604661"/>
    </source>
</evidence>
<protein>
    <submittedName>
        <fullName evidence="4">Response regulator</fullName>
    </submittedName>
</protein>
<dbReference type="CDD" id="cd17552">
    <property type="entry name" value="REC_RR468-like"/>
    <property type="match status" value="1"/>
</dbReference>
<dbReference type="SUPFAM" id="SSF52172">
    <property type="entry name" value="CheY-like"/>
    <property type="match status" value="1"/>
</dbReference>
<dbReference type="Pfam" id="PF00072">
    <property type="entry name" value="Response_reg"/>
    <property type="match status" value="1"/>
</dbReference>
<dbReference type="Proteomes" id="UP000604661">
    <property type="component" value="Unassembled WGS sequence"/>
</dbReference>
<evidence type="ECO:0000256" key="1">
    <source>
        <dbReference type="ARBA" id="ARBA00022553"/>
    </source>
</evidence>
<dbReference type="InterPro" id="IPR001789">
    <property type="entry name" value="Sig_transdc_resp-reg_receiver"/>
</dbReference>
<dbReference type="InterPro" id="IPR050595">
    <property type="entry name" value="Bact_response_regulator"/>
</dbReference>
<accession>A0ABR8F5E8</accession>
<dbReference type="RefSeq" id="WP_190900762.1">
    <property type="nucleotide sequence ID" value="NZ_JACJTE010000064.1"/>
</dbReference>
<sequence length="125" mass="13646">MPKRILLIDDEDGARRIIQFSLEAAAGWEVLTAASGAEGLSIAATELPDLILLDVMMPDLDGPATFRRLQENRMTQSITVIMLTAKASSAEHQMLAELGIAGIITKPFKIPALIAEIRAMMNWQN</sequence>
<gene>
    <name evidence="4" type="ORF">H6G95_31165</name>
</gene>
<keyword evidence="5" id="KW-1185">Reference proteome</keyword>